<dbReference type="PANTHER" id="PTHR36919">
    <property type="entry name" value="BLR1215 PROTEIN"/>
    <property type="match status" value="1"/>
</dbReference>
<feature type="region of interest" description="Disordered" evidence="1">
    <location>
        <begin position="156"/>
        <end position="178"/>
    </location>
</feature>
<sequence>MRQKSLVRRAPVCVILAGIAFGVGSGNAASPADPSGAWLTEDGRARIRIEPCGAKQGEICGYVVWMKISLDAKGRPLQDEKNPDPAKRYRPVLGRQLIAGRKTSSEGHFEGQIYNADDGKTYEISLWREADILKVRGCLLSVLCATQSWTETRDVLPGQLAGATGDPTGPRPNTEPAR</sequence>
<dbReference type="EMBL" id="CP001280">
    <property type="protein sequence ID" value="ACK52321.1"/>
    <property type="molecule type" value="Genomic_DNA"/>
</dbReference>
<dbReference type="InterPro" id="IPR019223">
    <property type="entry name" value="DUF2147"/>
</dbReference>
<feature type="signal peptide" evidence="2">
    <location>
        <begin position="1"/>
        <end position="28"/>
    </location>
</feature>
<protein>
    <recommendedName>
        <fullName evidence="3">DUF2147 domain-containing protein</fullName>
    </recommendedName>
</protein>
<evidence type="ECO:0000256" key="2">
    <source>
        <dbReference type="SAM" id="SignalP"/>
    </source>
</evidence>
<dbReference type="AlphaFoldDB" id="B8ESA6"/>
<dbReference type="STRING" id="395965.Msil_3426"/>
<feature type="domain" description="DUF2147" evidence="3">
    <location>
        <begin position="36"/>
        <end position="150"/>
    </location>
</feature>
<dbReference type="Pfam" id="PF09917">
    <property type="entry name" value="DUF2147"/>
    <property type="match status" value="1"/>
</dbReference>
<evidence type="ECO:0000259" key="3">
    <source>
        <dbReference type="Pfam" id="PF09917"/>
    </source>
</evidence>
<keyword evidence="2" id="KW-0732">Signal</keyword>
<keyword evidence="5" id="KW-1185">Reference proteome</keyword>
<proteinExistence type="predicted"/>
<dbReference type="PANTHER" id="PTHR36919:SF2">
    <property type="entry name" value="BLL6627 PROTEIN"/>
    <property type="match status" value="1"/>
</dbReference>
<evidence type="ECO:0000256" key="1">
    <source>
        <dbReference type="SAM" id="MobiDB-lite"/>
    </source>
</evidence>
<dbReference type="KEGG" id="msl:Msil_3426"/>
<feature type="chain" id="PRO_5002868782" description="DUF2147 domain-containing protein" evidence="2">
    <location>
        <begin position="29"/>
        <end position="178"/>
    </location>
</feature>
<dbReference type="RefSeq" id="WP_012592390.1">
    <property type="nucleotide sequence ID" value="NC_011666.1"/>
</dbReference>
<accession>B8ESA6</accession>
<dbReference type="Proteomes" id="UP000002257">
    <property type="component" value="Chromosome"/>
</dbReference>
<reference evidence="4 5" key="1">
    <citation type="journal article" date="2010" name="J. Bacteriol.">
        <title>Complete genome sequence of the aerobic facultative methanotroph Methylocella silvestris BL2.</title>
        <authorList>
            <person name="Chen Y."/>
            <person name="Crombie A."/>
            <person name="Rahman M.T."/>
            <person name="Dedysh S.N."/>
            <person name="Liesack W."/>
            <person name="Stott M.B."/>
            <person name="Alam M."/>
            <person name="Theisen A.R."/>
            <person name="Murrell J.C."/>
            <person name="Dunfield P.F."/>
        </authorList>
    </citation>
    <scope>NUCLEOTIDE SEQUENCE [LARGE SCALE GENOMIC DNA]</scope>
    <source>
        <strain evidence="5">DSM 15510 / CIP 108128 / LMG 27833 / NCIMB 13906 / BL2</strain>
    </source>
</reference>
<dbReference type="HOGENOM" id="CLU_108869_1_1_5"/>
<dbReference type="Gene3D" id="2.40.128.520">
    <property type="match status" value="1"/>
</dbReference>
<evidence type="ECO:0000313" key="5">
    <source>
        <dbReference type="Proteomes" id="UP000002257"/>
    </source>
</evidence>
<gene>
    <name evidence="4" type="ordered locus">Msil_3426</name>
</gene>
<organism evidence="4 5">
    <name type="scientific">Methylocella silvestris (strain DSM 15510 / CIP 108128 / LMG 27833 / NCIMB 13906 / BL2)</name>
    <dbReference type="NCBI Taxonomy" id="395965"/>
    <lineage>
        <taxon>Bacteria</taxon>
        <taxon>Pseudomonadati</taxon>
        <taxon>Pseudomonadota</taxon>
        <taxon>Alphaproteobacteria</taxon>
        <taxon>Hyphomicrobiales</taxon>
        <taxon>Beijerinckiaceae</taxon>
        <taxon>Methylocella</taxon>
    </lineage>
</organism>
<name>B8ESA6_METSB</name>
<dbReference type="OrthoDB" id="9811671at2"/>
<dbReference type="eggNOG" id="COG4731">
    <property type="taxonomic scope" value="Bacteria"/>
</dbReference>
<evidence type="ECO:0000313" key="4">
    <source>
        <dbReference type="EMBL" id="ACK52321.1"/>
    </source>
</evidence>